<dbReference type="Gene3D" id="1.20.1250.20">
    <property type="entry name" value="MFS general substrate transporter like domains"/>
    <property type="match status" value="2"/>
</dbReference>
<feature type="compositionally biased region" description="Basic and acidic residues" evidence="5">
    <location>
        <begin position="534"/>
        <end position="557"/>
    </location>
</feature>
<dbReference type="GO" id="GO:0022857">
    <property type="term" value="F:transmembrane transporter activity"/>
    <property type="evidence" value="ECO:0007669"/>
    <property type="project" value="InterPro"/>
</dbReference>
<feature type="transmembrane region" description="Helical" evidence="6">
    <location>
        <begin position="268"/>
        <end position="288"/>
    </location>
</feature>
<proteinExistence type="predicted"/>
<dbReference type="InterPro" id="IPR011701">
    <property type="entry name" value="MFS"/>
</dbReference>
<feature type="compositionally biased region" description="Polar residues" evidence="5">
    <location>
        <begin position="1"/>
        <end position="11"/>
    </location>
</feature>
<feature type="compositionally biased region" description="Basic and acidic residues" evidence="5">
    <location>
        <begin position="12"/>
        <end position="24"/>
    </location>
</feature>
<dbReference type="GeneID" id="28825519"/>
<dbReference type="InterPro" id="IPR036259">
    <property type="entry name" value="MFS_trans_sf"/>
</dbReference>
<evidence type="ECO:0000313" key="9">
    <source>
        <dbReference type="Proteomes" id="UP000070700"/>
    </source>
</evidence>
<organism evidence="8 9">
    <name type="scientific">Mollisia scopiformis</name>
    <name type="common">Conifer needle endophyte fungus</name>
    <name type="synonym">Phialocephala scopiformis</name>
    <dbReference type="NCBI Taxonomy" id="149040"/>
    <lineage>
        <taxon>Eukaryota</taxon>
        <taxon>Fungi</taxon>
        <taxon>Dikarya</taxon>
        <taxon>Ascomycota</taxon>
        <taxon>Pezizomycotina</taxon>
        <taxon>Leotiomycetes</taxon>
        <taxon>Helotiales</taxon>
        <taxon>Mollisiaceae</taxon>
        <taxon>Mollisia</taxon>
    </lineage>
</organism>
<sequence length="598" mass="64079">MNDTQKTSSTTHDSEAMESKEKKDMAGTDGDIVYPSGIKLALLMLSIFTAMFLVSLDKLIISTAIPQITDDFKSADDIGWYGTAYLLTNCAFQLVFGKLYKFLPIKATFLTSILLFEAGSALCGAAPSSIAFILGRALAGLGAGGVLAGTMAVMVYSVPLQKRPKYQGYFGAVFGVSSVLGPTVGGAFTTHVTWRWCFYLNLPIGGAVMILIFFLLHIPDRAANKMSPKEKLQQVNILGLLGLIPGIVCLCLALQWGGTKYTWGNGRVVALLVLAFALLIFFALVQVWKPEQAIIAPRVFVQRSIAAGFWTSICIGAHQTLFLYYLPIWFQAIKGKTAVDSGIDLLPMVLPIVFASIGNGELVSRIGYYTPSLIFGVCLTTIGSGLFTTFEPNTSTGKWVGYQIIYGFGLGCSSQAPNMAAQTVLPRDDVALGASLMFFGQTLFGAVFTSVGQNVLDNQLTKRLAGIPGIDSRVIQSTGATDLLKLVPAQYYTTALDAYDTSLRVVYRVGLCMACLAILGAASMEFRTVKKKTPPKDLEGEGAAKEANGQHDLKQQEATDAMEGTSEKATAGALNNEEKIDGREATTADSSETAHTVS</sequence>
<dbReference type="FunCoup" id="A0A194WVH9">
    <property type="interactions" value="83"/>
</dbReference>
<dbReference type="EMBL" id="KQ947426">
    <property type="protein sequence ID" value="KUJ11674.1"/>
    <property type="molecule type" value="Genomic_DNA"/>
</dbReference>
<feature type="transmembrane region" description="Helical" evidence="6">
    <location>
        <begin position="309"/>
        <end position="330"/>
    </location>
</feature>
<feature type="transmembrane region" description="Helical" evidence="6">
    <location>
        <begin position="399"/>
        <end position="418"/>
    </location>
</feature>
<feature type="domain" description="Major facilitator superfamily (MFS) profile" evidence="7">
    <location>
        <begin position="43"/>
        <end position="532"/>
    </location>
</feature>
<dbReference type="SUPFAM" id="SSF103473">
    <property type="entry name" value="MFS general substrate transporter"/>
    <property type="match status" value="1"/>
</dbReference>
<reference evidence="8 9" key="1">
    <citation type="submission" date="2015-10" db="EMBL/GenBank/DDBJ databases">
        <title>Full genome of DAOMC 229536 Phialocephala scopiformis, a fungal endophyte of spruce producing the potent anti-insectan compound rugulosin.</title>
        <authorList>
            <consortium name="DOE Joint Genome Institute"/>
            <person name="Walker A.K."/>
            <person name="Frasz S.L."/>
            <person name="Seifert K.A."/>
            <person name="Miller J.D."/>
            <person name="Mondo S.J."/>
            <person name="Labutti K."/>
            <person name="Lipzen A."/>
            <person name="Dockter R."/>
            <person name="Kennedy M."/>
            <person name="Grigoriev I.V."/>
            <person name="Spatafora J.W."/>
        </authorList>
    </citation>
    <scope>NUCLEOTIDE SEQUENCE [LARGE SCALE GENOMIC DNA]</scope>
    <source>
        <strain evidence="8 9">CBS 120377</strain>
    </source>
</reference>
<keyword evidence="9" id="KW-1185">Reference proteome</keyword>
<name>A0A194WVH9_MOLSC</name>
<dbReference type="AlphaFoldDB" id="A0A194WVH9"/>
<feature type="transmembrane region" description="Helical" evidence="6">
    <location>
        <begin position="133"/>
        <end position="156"/>
    </location>
</feature>
<evidence type="ECO:0000256" key="4">
    <source>
        <dbReference type="ARBA" id="ARBA00023136"/>
    </source>
</evidence>
<feature type="transmembrane region" description="Helical" evidence="6">
    <location>
        <begin position="237"/>
        <end position="256"/>
    </location>
</feature>
<feature type="region of interest" description="Disordered" evidence="5">
    <location>
        <begin position="532"/>
        <end position="598"/>
    </location>
</feature>
<evidence type="ECO:0000256" key="3">
    <source>
        <dbReference type="ARBA" id="ARBA00022989"/>
    </source>
</evidence>
<feature type="transmembrane region" description="Helical" evidence="6">
    <location>
        <begin position="108"/>
        <end position="127"/>
    </location>
</feature>
<feature type="transmembrane region" description="Helical" evidence="6">
    <location>
        <begin position="342"/>
        <end position="359"/>
    </location>
</feature>
<feature type="transmembrane region" description="Helical" evidence="6">
    <location>
        <begin position="198"/>
        <end position="216"/>
    </location>
</feature>
<evidence type="ECO:0000256" key="1">
    <source>
        <dbReference type="ARBA" id="ARBA00004141"/>
    </source>
</evidence>
<evidence type="ECO:0000313" key="8">
    <source>
        <dbReference type="EMBL" id="KUJ11674.1"/>
    </source>
</evidence>
<accession>A0A194WVH9</accession>
<dbReference type="KEGG" id="psco:LY89DRAFT_688849"/>
<feature type="transmembrane region" description="Helical" evidence="6">
    <location>
        <begin position="168"/>
        <end position="192"/>
    </location>
</feature>
<dbReference type="InterPro" id="IPR020846">
    <property type="entry name" value="MFS_dom"/>
</dbReference>
<dbReference type="FunFam" id="1.20.1250.20:FF:000196">
    <property type="entry name" value="MFS toxin efflux pump (AflT)"/>
    <property type="match status" value="1"/>
</dbReference>
<feature type="transmembrane region" description="Helical" evidence="6">
    <location>
        <begin position="40"/>
        <end position="66"/>
    </location>
</feature>
<dbReference type="OrthoDB" id="10021397at2759"/>
<feature type="transmembrane region" description="Helical" evidence="6">
    <location>
        <begin position="366"/>
        <end position="387"/>
    </location>
</feature>
<keyword evidence="2 6" id="KW-0812">Transmembrane</keyword>
<comment type="subcellular location">
    <subcellularLocation>
        <location evidence="1">Membrane</location>
        <topology evidence="1">Multi-pass membrane protein</topology>
    </subcellularLocation>
</comment>
<feature type="transmembrane region" description="Helical" evidence="6">
    <location>
        <begin position="505"/>
        <end position="526"/>
    </location>
</feature>
<evidence type="ECO:0000256" key="6">
    <source>
        <dbReference type="SAM" id="Phobius"/>
    </source>
</evidence>
<dbReference type="Proteomes" id="UP000070700">
    <property type="component" value="Unassembled WGS sequence"/>
</dbReference>
<dbReference type="Pfam" id="PF07690">
    <property type="entry name" value="MFS_1"/>
    <property type="match status" value="1"/>
</dbReference>
<dbReference type="FunFam" id="1.20.1720.10:FF:000012">
    <property type="entry name" value="MFS toxin efflux pump (AflT)"/>
    <property type="match status" value="1"/>
</dbReference>
<feature type="transmembrane region" description="Helical" evidence="6">
    <location>
        <begin position="78"/>
        <end position="96"/>
    </location>
</feature>
<evidence type="ECO:0000259" key="7">
    <source>
        <dbReference type="PROSITE" id="PS50850"/>
    </source>
</evidence>
<dbReference type="InParanoid" id="A0A194WVH9"/>
<dbReference type="PANTHER" id="PTHR23501">
    <property type="entry name" value="MAJOR FACILITATOR SUPERFAMILY"/>
    <property type="match status" value="1"/>
</dbReference>
<feature type="compositionally biased region" description="Basic and acidic residues" evidence="5">
    <location>
        <begin position="576"/>
        <end position="586"/>
    </location>
</feature>
<feature type="transmembrane region" description="Helical" evidence="6">
    <location>
        <begin position="430"/>
        <end position="451"/>
    </location>
</feature>
<gene>
    <name evidence="8" type="ORF">LY89DRAFT_688849</name>
</gene>
<evidence type="ECO:0000256" key="5">
    <source>
        <dbReference type="SAM" id="MobiDB-lite"/>
    </source>
</evidence>
<dbReference type="RefSeq" id="XP_018066029.1">
    <property type="nucleotide sequence ID" value="XM_018215793.1"/>
</dbReference>
<keyword evidence="4 6" id="KW-0472">Membrane</keyword>
<protein>
    <submittedName>
        <fullName evidence="8">Putative MFS multidrug transporter</fullName>
    </submittedName>
</protein>
<feature type="region of interest" description="Disordered" evidence="5">
    <location>
        <begin position="1"/>
        <end position="24"/>
    </location>
</feature>
<dbReference type="PANTHER" id="PTHR23501:SF153">
    <property type="entry name" value="AFLATOXIN EFFLUX PUMP, PUTATIVE-RELATED"/>
    <property type="match status" value="1"/>
</dbReference>
<dbReference type="CDD" id="cd17502">
    <property type="entry name" value="MFS_Azr1_MDR_like"/>
    <property type="match status" value="1"/>
</dbReference>
<feature type="compositionally biased region" description="Polar residues" evidence="5">
    <location>
        <begin position="587"/>
        <end position="598"/>
    </location>
</feature>
<dbReference type="GO" id="GO:0005886">
    <property type="term" value="C:plasma membrane"/>
    <property type="evidence" value="ECO:0007669"/>
    <property type="project" value="TreeGrafter"/>
</dbReference>
<evidence type="ECO:0000256" key="2">
    <source>
        <dbReference type="ARBA" id="ARBA00022692"/>
    </source>
</evidence>
<keyword evidence="3 6" id="KW-1133">Transmembrane helix</keyword>
<dbReference type="PROSITE" id="PS50850">
    <property type="entry name" value="MFS"/>
    <property type="match status" value="1"/>
</dbReference>